<reference evidence="2 3" key="1">
    <citation type="submission" date="2020-04" db="EMBL/GenBank/DDBJ databases">
        <authorList>
            <person name="Laetsch R D."/>
            <person name="Stevens L."/>
            <person name="Kumar S."/>
            <person name="Blaxter L. M."/>
        </authorList>
    </citation>
    <scope>NUCLEOTIDE SEQUENCE [LARGE SCALE GENOMIC DNA]</scope>
</reference>
<dbReference type="Pfam" id="PF00240">
    <property type="entry name" value="ubiquitin"/>
    <property type="match status" value="1"/>
</dbReference>
<accession>A0A8S1EZU8</accession>
<dbReference type="InterPro" id="IPR000626">
    <property type="entry name" value="Ubiquitin-like_dom"/>
</dbReference>
<dbReference type="EMBL" id="CADEPM010000004">
    <property type="protein sequence ID" value="CAB3405683.1"/>
    <property type="molecule type" value="Genomic_DNA"/>
</dbReference>
<comment type="caution">
    <text evidence="2">The sequence shown here is derived from an EMBL/GenBank/DDBJ whole genome shotgun (WGS) entry which is preliminary data.</text>
</comment>
<dbReference type="SUPFAM" id="SSF54236">
    <property type="entry name" value="Ubiquitin-like"/>
    <property type="match status" value="1"/>
</dbReference>
<proteinExistence type="predicted"/>
<dbReference type="Gene3D" id="3.10.20.90">
    <property type="entry name" value="Phosphatidylinositol 3-kinase Catalytic Subunit, Chain A, domain 1"/>
    <property type="match status" value="1"/>
</dbReference>
<evidence type="ECO:0000313" key="2">
    <source>
        <dbReference type="EMBL" id="CAB3405683.1"/>
    </source>
</evidence>
<dbReference type="InterPro" id="IPR029071">
    <property type="entry name" value="Ubiquitin-like_domsf"/>
</dbReference>
<dbReference type="Proteomes" id="UP000494206">
    <property type="component" value="Unassembled WGS sequence"/>
</dbReference>
<gene>
    <name evidence="2" type="ORF">CBOVIS_LOCUS7849</name>
</gene>
<dbReference type="AlphaFoldDB" id="A0A8S1EZU8"/>
<dbReference type="OrthoDB" id="5798960at2759"/>
<keyword evidence="3" id="KW-1185">Reference proteome</keyword>
<organism evidence="2 3">
    <name type="scientific">Caenorhabditis bovis</name>
    <dbReference type="NCBI Taxonomy" id="2654633"/>
    <lineage>
        <taxon>Eukaryota</taxon>
        <taxon>Metazoa</taxon>
        <taxon>Ecdysozoa</taxon>
        <taxon>Nematoda</taxon>
        <taxon>Chromadorea</taxon>
        <taxon>Rhabditida</taxon>
        <taxon>Rhabditina</taxon>
        <taxon>Rhabditomorpha</taxon>
        <taxon>Rhabditoidea</taxon>
        <taxon>Rhabditidae</taxon>
        <taxon>Peloderinae</taxon>
        <taxon>Caenorhabditis</taxon>
    </lineage>
</organism>
<protein>
    <recommendedName>
        <fullName evidence="1">Ubiquitin-like domain-containing protein</fullName>
    </recommendedName>
</protein>
<sequence length="211" mass="24153">MELSLILNLQDHEGSSHRKKPLKFDKETSVEQLSKAINSLWNIDEKYQELFFNGQQILSLKSTLQDIGVKDDDEIVVCHTMLINWRTYIQMINEIKRMTTSGVTDQRREIALKARIQLSPLYSSNFFGVYPSLAIEEVNIGKSLNFLIHNTKKYLHRSVSAYFQTAYPGKTVELKNKSEEFAGVHLGVFVFIDNEPSYYAKTLGSVPGPDE</sequence>
<dbReference type="CDD" id="cd17039">
    <property type="entry name" value="Ubl_ubiquitin_like"/>
    <property type="match status" value="1"/>
</dbReference>
<dbReference type="PROSITE" id="PS50053">
    <property type="entry name" value="UBIQUITIN_2"/>
    <property type="match status" value="1"/>
</dbReference>
<evidence type="ECO:0000313" key="3">
    <source>
        <dbReference type="Proteomes" id="UP000494206"/>
    </source>
</evidence>
<name>A0A8S1EZU8_9PELO</name>
<feature type="domain" description="Ubiquitin-like" evidence="1">
    <location>
        <begin position="3"/>
        <end position="77"/>
    </location>
</feature>
<evidence type="ECO:0000259" key="1">
    <source>
        <dbReference type="PROSITE" id="PS50053"/>
    </source>
</evidence>